<gene>
    <name evidence="3" type="ORF">C4K68_25425</name>
</gene>
<evidence type="ECO:0000259" key="1">
    <source>
        <dbReference type="Pfam" id="PF00534"/>
    </source>
</evidence>
<proteinExistence type="predicted"/>
<dbReference type="InterPro" id="IPR028098">
    <property type="entry name" value="Glyco_trans_4-like_N"/>
</dbReference>
<sequence>MNRCLMIANTSWYLFNFHQGLILDLQEAGWEVETVAPEDDYTVKLQAISQRHHTLHMHRRGGNPLKDLIACRELFCLFRQRQPQAVLNFTPKPNVYGTLAAHWLDIPAINNITGLGTLFAEPTMMNRVAQFLFRISQPKAHHVLFQNQDDRTLFIDRGYVAADKTSRIPGSGIDLNRFIPTEAPNDGIVRFILVARMLRMKGVEEFVEAARQLKAERTDVEFLLLGHVDAGSANSISESQIKAWHKEGVINYLGGVSNVAPKIAQADCVVLPSYYREGVPRSLLEAAAMAKPIITTDTVGCRDAVDHGLTGLICQPRNAQSLKDALTEIANMSHIERIALGQAGRIKMQKSFDVNRVIKAYINLLAPLKESPVLDTLITDTK</sequence>
<comment type="caution">
    <text evidence="3">The sequence shown here is derived from an EMBL/GenBank/DDBJ whole genome shotgun (WGS) entry which is preliminary data.</text>
</comment>
<dbReference type="AlphaFoldDB" id="A0A2S5KIL2"/>
<evidence type="ECO:0000313" key="3">
    <source>
        <dbReference type="EMBL" id="PPC74657.1"/>
    </source>
</evidence>
<feature type="domain" description="Glycosyltransferase subfamily 4-like N-terminal" evidence="2">
    <location>
        <begin position="22"/>
        <end position="169"/>
    </location>
</feature>
<dbReference type="Pfam" id="PF13579">
    <property type="entry name" value="Glyco_trans_4_4"/>
    <property type="match status" value="1"/>
</dbReference>
<dbReference type="Pfam" id="PF00534">
    <property type="entry name" value="Glycos_transf_1"/>
    <property type="match status" value="1"/>
</dbReference>
<dbReference type="EMBL" id="PRLP01000143">
    <property type="protein sequence ID" value="PPC74657.1"/>
    <property type="molecule type" value="Genomic_DNA"/>
</dbReference>
<accession>A0A2S5KIL2</accession>
<dbReference type="CDD" id="cd03808">
    <property type="entry name" value="GT4_CapM-like"/>
    <property type="match status" value="1"/>
</dbReference>
<dbReference type="SUPFAM" id="SSF53756">
    <property type="entry name" value="UDP-Glycosyltransferase/glycogen phosphorylase"/>
    <property type="match status" value="1"/>
</dbReference>
<evidence type="ECO:0000313" key="4">
    <source>
        <dbReference type="Proteomes" id="UP000238196"/>
    </source>
</evidence>
<dbReference type="GO" id="GO:0016757">
    <property type="term" value="F:glycosyltransferase activity"/>
    <property type="evidence" value="ECO:0007669"/>
    <property type="project" value="InterPro"/>
</dbReference>
<dbReference type="PANTHER" id="PTHR12526">
    <property type="entry name" value="GLYCOSYLTRANSFERASE"/>
    <property type="match status" value="1"/>
</dbReference>
<dbReference type="OrthoDB" id="9775208at2"/>
<feature type="domain" description="Glycosyl transferase family 1" evidence="1">
    <location>
        <begin position="190"/>
        <end position="345"/>
    </location>
</feature>
<organism evidence="3 4">
    <name type="scientific">Proteobacteria bacterium 228</name>
    <dbReference type="NCBI Taxonomy" id="2083153"/>
    <lineage>
        <taxon>Bacteria</taxon>
        <taxon>Pseudomonadati</taxon>
        <taxon>Pseudomonadota</taxon>
    </lineage>
</organism>
<name>A0A2S5KIL2_9PROT</name>
<evidence type="ECO:0000259" key="2">
    <source>
        <dbReference type="Pfam" id="PF13579"/>
    </source>
</evidence>
<dbReference type="Proteomes" id="UP000238196">
    <property type="component" value="Unassembled WGS sequence"/>
</dbReference>
<dbReference type="InterPro" id="IPR001296">
    <property type="entry name" value="Glyco_trans_1"/>
</dbReference>
<dbReference type="PANTHER" id="PTHR12526:SF638">
    <property type="entry name" value="SPORE COAT PROTEIN SA"/>
    <property type="match status" value="1"/>
</dbReference>
<reference evidence="3 4" key="1">
    <citation type="submission" date="2018-02" db="EMBL/GenBank/DDBJ databases">
        <title>novel marine gammaproteobacteria from coastal saline agro ecosystem.</title>
        <authorList>
            <person name="Krishnan R."/>
            <person name="Ramesh Kumar N."/>
        </authorList>
    </citation>
    <scope>NUCLEOTIDE SEQUENCE [LARGE SCALE GENOMIC DNA]</scope>
    <source>
        <strain evidence="3 4">228</strain>
    </source>
</reference>
<protein>
    <submittedName>
        <fullName evidence="3">Glycosyltransferase family 1 protein</fullName>
    </submittedName>
</protein>
<dbReference type="Gene3D" id="3.40.50.2000">
    <property type="entry name" value="Glycogen Phosphorylase B"/>
    <property type="match status" value="2"/>
</dbReference>